<dbReference type="InterPro" id="IPR002591">
    <property type="entry name" value="Phosphodiest/P_Trfase"/>
</dbReference>
<name>A0A381TNA9_9ZZZZ</name>
<dbReference type="InterPro" id="IPR017850">
    <property type="entry name" value="Alkaline_phosphatase_core_sf"/>
</dbReference>
<dbReference type="Pfam" id="PF01663">
    <property type="entry name" value="Phosphodiest"/>
    <property type="match status" value="1"/>
</dbReference>
<reference evidence="1" key="1">
    <citation type="submission" date="2018-05" db="EMBL/GenBank/DDBJ databases">
        <authorList>
            <person name="Lanie J.A."/>
            <person name="Ng W.-L."/>
            <person name="Kazmierczak K.M."/>
            <person name="Andrzejewski T.M."/>
            <person name="Davidsen T.M."/>
            <person name="Wayne K.J."/>
            <person name="Tettelin H."/>
            <person name="Glass J.I."/>
            <person name="Rusch D."/>
            <person name="Podicherti R."/>
            <person name="Tsui H.-C.T."/>
            <person name="Winkler M.E."/>
        </authorList>
    </citation>
    <scope>NUCLEOTIDE SEQUENCE</scope>
</reference>
<dbReference type="PANTHER" id="PTHR10151">
    <property type="entry name" value="ECTONUCLEOTIDE PYROPHOSPHATASE/PHOSPHODIESTERASE"/>
    <property type="match status" value="1"/>
</dbReference>
<dbReference type="EMBL" id="UINC01004884">
    <property type="protein sequence ID" value="SVA17550.1"/>
    <property type="molecule type" value="Genomic_DNA"/>
</dbReference>
<accession>A0A381TNA9</accession>
<proteinExistence type="predicted"/>
<dbReference type="PANTHER" id="PTHR10151:SF120">
    <property type="entry name" value="BIS(5'-ADENOSYL)-TRIPHOSPHATASE"/>
    <property type="match status" value="1"/>
</dbReference>
<dbReference type="Gene3D" id="3.40.720.10">
    <property type="entry name" value="Alkaline Phosphatase, subunit A"/>
    <property type="match status" value="1"/>
</dbReference>
<protein>
    <recommendedName>
        <fullName evidence="2">Alkaline phosphatase family protein</fullName>
    </recommendedName>
</protein>
<dbReference type="GO" id="GO:0016787">
    <property type="term" value="F:hydrolase activity"/>
    <property type="evidence" value="ECO:0007669"/>
    <property type="project" value="UniProtKB-ARBA"/>
</dbReference>
<dbReference type="AlphaFoldDB" id="A0A381TNA9"/>
<dbReference type="SUPFAM" id="SSF53649">
    <property type="entry name" value="Alkaline phosphatase-like"/>
    <property type="match status" value="1"/>
</dbReference>
<gene>
    <name evidence="1" type="ORF">METZ01_LOCUS70404</name>
</gene>
<evidence type="ECO:0000313" key="1">
    <source>
        <dbReference type="EMBL" id="SVA17550.1"/>
    </source>
</evidence>
<organism evidence="1">
    <name type="scientific">marine metagenome</name>
    <dbReference type="NCBI Taxonomy" id="408172"/>
    <lineage>
        <taxon>unclassified sequences</taxon>
        <taxon>metagenomes</taxon>
        <taxon>ecological metagenomes</taxon>
    </lineage>
</organism>
<evidence type="ECO:0008006" key="2">
    <source>
        <dbReference type="Google" id="ProtNLM"/>
    </source>
</evidence>
<sequence length="479" mass="52152">MTKIILAVFDGLQPAQINSVDTPNLYQVSQKGSFFENHHPVFPSVTRVNAASMVTGVNPGKHWLAGNSFVARDYDKSNVIPALSGQLSEIRNAGLDVLGVPTLQEIISKKGMEYVAIGVGTSGNAYVHNPLADLYGGATIHPEFTIPSSLHKELKGLFGGWPEEQLPNTPRYKKAADIFIDYVLGKINPEVALIWSSEPDKSQHAFGVGSDAAKAALREADLEFGRVMEYIRDSSQHQNSDLMILSDHGYSTISEVINIETLLESSNLAGSGGWLLAQNGGCALFYLKNQKDVHLVPELVEWLSSQVWCGTLCSSERLGEVKGTIPLSSIMNEGKRSPDIIMSFNWDSTDNVNGYSGHVFSTGGAKNLGQHGSMSLHEMNNTLICCGPTFLESEKILSPSGNIDILPTILTILGQDIPDHVEGRVLEESFRETNSEVISVAHKYDASLTTNQATYFQEITVSFVGDSKYIDEGNSWLGK</sequence>